<keyword evidence="1" id="KW-0175">Coiled coil</keyword>
<protein>
    <submittedName>
        <fullName evidence="4">Ame1p</fullName>
    </submittedName>
</protein>
<dbReference type="Pfam" id="PF20994">
    <property type="entry name" value="CENPU"/>
    <property type="match status" value="1"/>
</dbReference>
<dbReference type="HOGENOM" id="CLU_068947_0_0_1"/>
<dbReference type="InterPro" id="IPR048743">
    <property type="entry name" value="AME1"/>
</dbReference>
<organism evidence="4 5">
    <name type="scientific">Saccharomyces cerevisiae x Saccharomyces kudriavzevii (strain VIN7)</name>
    <name type="common">Yeast</name>
    <dbReference type="NCBI Taxonomy" id="1095631"/>
    <lineage>
        <taxon>Eukaryota</taxon>
        <taxon>Fungi</taxon>
        <taxon>Dikarya</taxon>
        <taxon>Ascomycota</taxon>
        <taxon>Saccharomycotina</taxon>
        <taxon>Saccharomycetes</taxon>
        <taxon>Saccharomycetales</taxon>
        <taxon>Saccharomycetaceae</taxon>
        <taxon>Saccharomyces</taxon>
    </lineage>
</organism>
<reference evidence="4 5" key="1">
    <citation type="journal article" date="2012" name="FEMS Yeast Res.">
        <title>The genome sequence of the wine yeast VIN7 reveals an allotriploid hybrid genome with Saccharomyces cerevisiae and Saccharomyces kudriavzevii origins.</title>
        <authorList>
            <person name="Borneman A.R."/>
            <person name="Desany B.A."/>
            <person name="Riches D."/>
            <person name="Affourtit J.P."/>
            <person name="Forgan A.H."/>
            <person name="Pretorius I.S."/>
            <person name="Egholm M."/>
            <person name="Chambers P.J."/>
        </authorList>
    </citation>
    <scope>NUCLEOTIDE SEQUENCE [LARGE SCALE GENOMIC DNA]</scope>
    <source>
        <strain evidence="4 5">VIN7</strain>
    </source>
</reference>
<evidence type="ECO:0000313" key="5">
    <source>
        <dbReference type="Proteomes" id="UP000009009"/>
    </source>
</evidence>
<gene>
    <name evidence="4" type="ORF">VIN7_0359</name>
</gene>
<feature type="compositionally biased region" description="Polar residues" evidence="2">
    <location>
        <begin position="95"/>
        <end position="105"/>
    </location>
</feature>
<dbReference type="EMBL" id="AGVY01000005">
    <property type="protein sequence ID" value="EHN08403.1"/>
    <property type="molecule type" value="Genomic_DNA"/>
</dbReference>
<comment type="caution">
    <text evidence="4">The sequence shown here is derived from an EMBL/GenBank/DDBJ whole genome shotgun (WGS) entry which is preliminary data.</text>
</comment>
<feature type="domain" description="Inner kinetochore subunit AME1" evidence="3">
    <location>
        <begin position="112"/>
        <end position="317"/>
    </location>
</feature>
<evidence type="ECO:0000256" key="2">
    <source>
        <dbReference type="SAM" id="MobiDB-lite"/>
    </source>
</evidence>
<sequence>MDRDTKLAFRLRGSHSRRTDDIDDDVIVFKTPNAVYREENSPIQSPVQPILSSPKLANSFEFPITTNNVNAQDRHEHGYQPLDAEDYPMIDSENKSPISESPQNVRNDEDLTTRYNFDDIPIRQLSSSITSVTTIDVLSSLFINLFENDLIPQALKDFNKSDDDQFRKLLYKLDLRLFQTISDQMTRDLKDILDINVSNNELCYQLKQVLARKEDLNQQIISVRNEIQELKAGKDWHDLQNEQAKLNDKVKLNKRLNDLTSTLLGKYEGDRKIMSQDSEDDSIRDDSNILDIAHFVDLMDPYNGLLEKNKIKLNENLSNELQPSL</sequence>
<dbReference type="AlphaFoldDB" id="H0GCR2"/>
<feature type="coiled-coil region" evidence="1">
    <location>
        <begin position="199"/>
        <end position="259"/>
    </location>
</feature>
<evidence type="ECO:0000313" key="4">
    <source>
        <dbReference type="EMBL" id="EHN08403.1"/>
    </source>
</evidence>
<evidence type="ECO:0000259" key="3">
    <source>
        <dbReference type="Pfam" id="PF20994"/>
    </source>
</evidence>
<dbReference type="OrthoDB" id="4067487at2759"/>
<name>H0GCR2_SACCK</name>
<feature type="region of interest" description="Disordered" evidence="2">
    <location>
        <begin position="90"/>
        <end position="110"/>
    </location>
</feature>
<dbReference type="PhylomeDB" id="H0GCR2"/>
<accession>H0GCR2</accession>
<proteinExistence type="predicted"/>
<keyword evidence="5" id="KW-1185">Reference proteome</keyword>
<evidence type="ECO:0000256" key="1">
    <source>
        <dbReference type="SAM" id="Coils"/>
    </source>
</evidence>
<dbReference type="Proteomes" id="UP000009009">
    <property type="component" value="Unassembled WGS sequence"/>
</dbReference>